<dbReference type="Proteomes" id="UP000278419">
    <property type="component" value="Chromosome"/>
</dbReference>
<name>A0A3S4MUZ5_STRAP</name>
<dbReference type="InterPro" id="IPR032531">
    <property type="entry name" value="DUF4956"/>
</dbReference>
<feature type="transmembrane region" description="Helical" evidence="1">
    <location>
        <begin position="97"/>
        <end position="130"/>
    </location>
</feature>
<dbReference type="GeneID" id="93964096"/>
<dbReference type="RefSeq" id="WP_003031583.1">
    <property type="nucleotide sequence ID" value="NZ_AP018548.1"/>
</dbReference>
<feature type="transmembrane region" description="Helical" evidence="1">
    <location>
        <begin position="20"/>
        <end position="38"/>
    </location>
</feature>
<accession>A0A3S4MUZ5</accession>
<dbReference type="Pfam" id="PF16316">
    <property type="entry name" value="DUF4956"/>
    <property type="match status" value="1"/>
</dbReference>
<reference evidence="2 3" key="1">
    <citation type="submission" date="2018-12" db="EMBL/GenBank/DDBJ databases">
        <authorList>
            <consortium name="Pathogen Informatics"/>
        </authorList>
    </citation>
    <scope>NUCLEOTIDE SEQUENCE [LARGE SCALE GENOMIC DNA]</scope>
    <source>
        <strain evidence="2 3">NCTC10713</strain>
    </source>
</reference>
<evidence type="ECO:0000313" key="2">
    <source>
        <dbReference type="EMBL" id="VED98563.1"/>
    </source>
</evidence>
<keyword evidence="1" id="KW-0812">Transmembrane</keyword>
<gene>
    <name evidence="2" type="ORF">NCTC10713_01568</name>
</gene>
<evidence type="ECO:0000313" key="3">
    <source>
        <dbReference type="Proteomes" id="UP000278419"/>
    </source>
</evidence>
<protein>
    <submittedName>
        <fullName evidence="2">Membrane protein</fullName>
    </submittedName>
</protein>
<keyword evidence="1" id="KW-0472">Membrane</keyword>
<dbReference type="EMBL" id="LR134283">
    <property type="protein sequence ID" value="VED98563.1"/>
    <property type="molecule type" value="Genomic_DNA"/>
</dbReference>
<keyword evidence="1" id="KW-1133">Transmembrane helix</keyword>
<sequence>MFDQLFNDVFTGTTINPASMFGAIGVALVLGLILAKVYQYKTIYSKSFMMTLVMLPTLIAIVIFLVNGSLGAGVAVMGAFSLIRFRSAPGGAKELLAIFLAMTIGIAVGMGYLIFASVFTMIMSVVMLLLETVNFGQMKHSMRQVTVVIPESLDYEMVFDDIFQKATNYVELANVKTSDMGSLFKIKYIVQLNGTMTEKELMDALRTRNGNLEIAISRYVTKENEL</sequence>
<proteinExistence type="predicted"/>
<feature type="transmembrane region" description="Helical" evidence="1">
    <location>
        <begin position="50"/>
        <end position="77"/>
    </location>
</feature>
<organism evidence="2 3">
    <name type="scientific">Streptococcus anginosus</name>
    <dbReference type="NCBI Taxonomy" id="1328"/>
    <lineage>
        <taxon>Bacteria</taxon>
        <taxon>Bacillati</taxon>
        <taxon>Bacillota</taxon>
        <taxon>Bacilli</taxon>
        <taxon>Lactobacillales</taxon>
        <taxon>Streptococcaceae</taxon>
        <taxon>Streptococcus</taxon>
        <taxon>Streptococcus anginosus group</taxon>
    </lineage>
</organism>
<evidence type="ECO:0000256" key="1">
    <source>
        <dbReference type="SAM" id="Phobius"/>
    </source>
</evidence>
<dbReference type="AlphaFoldDB" id="A0A3S4MUZ5"/>